<feature type="transmembrane region" description="Helical" evidence="6">
    <location>
        <begin position="384"/>
        <end position="402"/>
    </location>
</feature>
<dbReference type="EMBL" id="CADCXN010000001">
    <property type="protein sequence ID" value="CAA9889274.1"/>
    <property type="molecule type" value="Genomic_DNA"/>
</dbReference>
<comment type="subcellular location">
    <subcellularLocation>
        <location evidence="1">Cell membrane</location>
        <topology evidence="1">Multi-pass membrane protein</topology>
    </subcellularLocation>
</comment>
<feature type="transmembrane region" description="Helical" evidence="6">
    <location>
        <begin position="191"/>
        <end position="210"/>
    </location>
</feature>
<dbReference type="InterPro" id="IPR002293">
    <property type="entry name" value="AA/rel_permease1"/>
</dbReference>
<feature type="transmembrane region" description="Helical" evidence="6">
    <location>
        <begin position="280"/>
        <end position="305"/>
    </location>
</feature>
<dbReference type="RefSeq" id="WP_174624296.1">
    <property type="nucleotide sequence ID" value="NZ_CADCXN010000001.1"/>
</dbReference>
<keyword evidence="8" id="KW-1185">Reference proteome</keyword>
<protein>
    <submittedName>
        <fullName evidence="7">Amino acid permease-associated protein</fullName>
    </submittedName>
</protein>
<feature type="transmembrane region" description="Helical" evidence="6">
    <location>
        <begin position="350"/>
        <end position="372"/>
    </location>
</feature>
<keyword evidence="3 6" id="KW-0812">Transmembrane</keyword>
<reference evidence="7 8" key="1">
    <citation type="submission" date="2020-02" db="EMBL/GenBank/DDBJ databases">
        <authorList>
            <person name="Hogendoorn C."/>
        </authorList>
    </citation>
    <scope>NUCLEOTIDE SEQUENCE [LARGE SCALE GENOMIC DNA]</scope>
    <source>
        <strain evidence="7">METHB21</strain>
    </source>
</reference>
<proteinExistence type="predicted"/>
<sequence>MATDKASLKRHITLWPLVLYGVGDILGAGIYGLVGKAAGQMGNAVWMAFIVSMIAASFTGLSYASLGSRYPRAGGASYVTHKAFRSNFLAYAVGLAVLASGLTSMATACRVFAGYFSGLFPLFSVPVIIIGFALSLTIIIFIGIRETIWANSFLAAIEICGLLFIILMGSSFVGSINYLDATTVQNPAGDLAIPLLLSGAVLTFYSFVGFEDILNVSEEIVEPRRTLPKGLLLSVAVASLIYMSISIVAVSVIPAAELALSKQPLVDVIGKAAPWFPPEAFSLIALMAVSNTALLNYVMGSRLLYGMSSQGLMPKFLAVVHPKRLTPHRAILILLVVLLILALSGDISDLARATSVLLLVCFSLMNLALILLQRKDQVKGRFEVPAFIPAAGLVVCMAMLTQANSKELLIAGGILVFIGLLYFFVKPSAEAIEKMDV</sequence>
<organism evidence="7 8">
    <name type="scientific">Candidatus Methylobacter favarea</name>
    <dbReference type="NCBI Taxonomy" id="2707345"/>
    <lineage>
        <taxon>Bacteria</taxon>
        <taxon>Pseudomonadati</taxon>
        <taxon>Pseudomonadota</taxon>
        <taxon>Gammaproteobacteria</taxon>
        <taxon>Methylococcales</taxon>
        <taxon>Methylococcaceae</taxon>
        <taxon>Methylobacter</taxon>
    </lineage>
</organism>
<evidence type="ECO:0000256" key="6">
    <source>
        <dbReference type="SAM" id="Phobius"/>
    </source>
</evidence>
<evidence type="ECO:0000256" key="5">
    <source>
        <dbReference type="ARBA" id="ARBA00023136"/>
    </source>
</evidence>
<feature type="transmembrane region" description="Helical" evidence="6">
    <location>
        <begin position="153"/>
        <end position="179"/>
    </location>
</feature>
<feature type="transmembrane region" description="Helical" evidence="6">
    <location>
        <begin position="12"/>
        <end position="34"/>
    </location>
</feature>
<dbReference type="Pfam" id="PF13520">
    <property type="entry name" value="AA_permease_2"/>
    <property type="match status" value="1"/>
</dbReference>
<dbReference type="Gene3D" id="1.20.1740.10">
    <property type="entry name" value="Amino acid/polyamine transporter I"/>
    <property type="match status" value="1"/>
</dbReference>
<feature type="transmembrane region" description="Helical" evidence="6">
    <location>
        <begin position="326"/>
        <end position="344"/>
    </location>
</feature>
<feature type="transmembrane region" description="Helical" evidence="6">
    <location>
        <begin position="88"/>
        <end position="113"/>
    </location>
</feature>
<evidence type="ECO:0000256" key="4">
    <source>
        <dbReference type="ARBA" id="ARBA00022989"/>
    </source>
</evidence>
<keyword evidence="5 6" id="KW-0472">Membrane</keyword>
<dbReference type="Proteomes" id="UP000494216">
    <property type="component" value="Unassembled WGS sequence"/>
</dbReference>
<dbReference type="InterPro" id="IPR050367">
    <property type="entry name" value="APC_superfamily"/>
</dbReference>
<keyword evidence="4 6" id="KW-1133">Transmembrane helix</keyword>
<dbReference type="PIRSF" id="PIRSF006060">
    <property type="entry name" value="AA_transporter"/>
    <property type="match status" value="1"/>
</dbReference>
<evidence type="ECO:0000256" key="3">
    <source>
        <dbReference type="ARBA" id="ARBA00022692"/>
    </source>
</evidence>
<dbReference type="GO" id="GO:0022857">
    <property type="term" value="F:transmembrane transporter activity"/>
    <property type="evidence" value="ECO:0007669"/>
    <property type="project" value="InterPro"/>
</dbReference>
<evidence type="ECO:0000313" key="8">
    <source>
        <dbReference type="Proteomes" id="UP000494216"/>
    </source>
</evidence>
<dbReference type="AlphaFoldDB" id="A0A8S0W8G8"/>
<comment type="caution">
    <text evidence="7">The sequence shown here is derived from an EMBL/GenBank/DDBJ whole genome shotgun (WGS) entry which is preliminary data.</text>
</comment>
<dbReference type="GO" id="GO:0005886">
    <property type="term" value="C:plasma membrane"/>
    <property type="evidence" value="ECO:0007669"/>
    <property type="project" value="UniProtKB-SubCell"/>
</dbReference>
<evidence type="ECO:0000256" key="2">
    <source>
        <dbReference type="ARBA" id="ARBA00022475"/>
    </source>
</evidence>
<feature type="transmembrane region" description="Helical" evidence="6">
    <location>
        <begin position="119"/>
        <end position="141"/>
    </location>
</feature>
<dbReference type="PANTHER" id="PTHR42770">
    <property type="entry name" value="AMINO ACID TRANSPORTER-RELATED"/>
    <property type="match status" value="1"/>
</dbReference>
<dbReference type="PANTHER" id="PTHR42770:SF11">
    <property type="entry name" value="INNER MEMBRANE TRANSPORT PROTEIN YBAT"/>
    <property type="match status" value="1"/>
</dbReference>
<feature type="transmembrane region" description="Helical" evidence="6">
    <location>
        <begin position="408"/>
        <end position="425"/>
    </location>
</feature>
<keyword evidence="2" id="KW-1003">Cell membrane</keyword>
<evidence type="ECO:0000313" key="7">
    <source>
        <dbReference type="EMBL" id="CAA9889274.1"/>
    </source>
</evidence>
<feature type="transmembrane region" description="Helical" evidence="6">
    <location>
        <begin position="231"/>
        <end position="260"/>
    </location>
</feature>
<evidence type="ECO:0000256" key="1">
    <source>
        <dbReference type="ARBA" id="ARBA00004651"/>
    </source>
</evidence>
<gene>
    <name evidence="7" type="ORF">METHB2_10114</name>
</gene>
<name>A0A8S0W8G8_9GAMM</name>
<accession>A0A8S0W8G8</accession>
<feature type="transmembrane region" description="Helical" evidence="6">
    <location>
        <begin position="46"/>
        <end position="67"/>
    </location>
</feature>